<dbReference type="InterPro" id="IPR050863">
    <property type="entry name" value="CenT-Element_Derived"/>
</dbReference>
<dbReference type="InterPro" id="IPR004875">
    <property type="entry name" value="DDE_SF_endonuclease_dom"/>
</dbReference>
<proteinExistence type="predicted"/>
<dbReference type="AlphaFoldDB" id="A0A9P6KXD7"/>
<evidence type="ECO:0000259" key="1">
    <source>
        <dbReference type="Pfam" id="PF03184"/>
    </source>
</evidence>
<gene>
    <name evidence="2" type="primary">TIGD6_0</name>
    <name evidence="2" type="ORF">NGRA_3224</name>
</gene>
<dbReference type="Proteomes" id="UP000740883">
    <property type="component" value="Unassembled WGS sequence"/>
</dbReference>
<protein>
    <submittedName>
        <fullName evidence="2">Tigger transposable element-derived protein 6</fullName>
    </submittedName>
</protein>
<feature type="domain" description="DDE-1" evidence="1">
    <location>
        <begin position="35"/>
        <end position="139"/>
    </location>
</feature>
<evidence type="ECO:0000313" key="3">
    <source>
        <dbReference type="Proteomes" id="UP000740883"/>
    </source>
</evidence>
<accession>A0A9P6KXD7</accession>
<dbReference type="OrthoDB" id="2618249at2759"/>
<organism evidence="2 3">
    <name type="scientific">Nosema granulosis</name>
    <dbReference type="NCBI Taxonomy" id="83296"/>
    <lineage>
        <taxon>Eukaryota</taxon>
        <taxon>Fungi</taxon>
        <taxon>Fungi incertae sedis</taxon>
        <taxon>Microsporidia</taxon>
        <taxon>Nosematidae</taxon>
        <taxon>Nosema</taxon>
    </lineage>
</organism>
<dbReference type="GO" id="GO:0005634">
    <property type="term" value="C:nucleus"/>
    <property type="evidence" value="ECO:0007669"/>
    <property type="project" value="TreeGrafter"/>
</dbReference>
<keyword evidence="3" id="KW-1185">Reference proteome</keyword>
<dbReference type="GO" id="GO:0003677">
    <property type="term" value="F:DNA binding"/>
    <property type="evidence" value="ECO:0007669"/>
    <property type="project" value="TreeGrafter"/>
</dbReference>
<dbReference type="EMBL" id="SBJO01000685">
    <property type="protein sequence ID" value="KAF9758226.1"/>
    <property type="molecule type" value="Genomic_DNA"/>
</dbReference>
<dbReference type="PANTHER" id="PTHR19303:SF73">
    <property type="entry name" value="PROTEIN PDC2"/>
    <property type="match status" value="1"/>
</dbReference>
<dbReference type="Pfam" id="PF03184">
    <property type="entry name" value="DDE_1"/>
    <property type="match status" value="1"/>
</dbReference>
<evidence type="ECO:0000313" key="2">
    <source>
        <dbReference type="EMBL" id="KAF9758226.1"/>
    </source>
</evidence>
<comment type="caution">
    <text evidence="2">The sequence shown here is derived from an EMBL/GenBank/DDBJ whole genome shotgun (WGS) entry which is preliminary data.</text>
</comment>
<name>A0A9P6KXD7_9MICR</name>
<sequence>MERNVYNCGETALFKKQAPSRSLVTRVRMGIKKYKNRITVLLACNMSGDDKILHFVIANSKNPRSFKNFSKDFFCRYRKNKTAWMTSLVFNSLFFDLNNRLKNEKRRAVLVLDNYLRHKITTETLHIEILYLPKNTTSKL</sequence>
<reference evidence="2 3" key="1">
    <citation type="journal article" date="2020" name="Genome Biol. Evol.">
        <title>Comparative genomics of strictly vertically transmitted, feminizing microsporidia endosymbionts of amphipod crustaceans.</title>
        <authorList>
            <person name="Cormier A."/>
            <person name="Chebbi M.A."/>
            <person name="Giraud I."/>
            <person name="Wattier R."/>
            <person name="Teixeira M."/>
            <person name="Gilbert C."/>
            <person name="Rigaud T."/>
            <person name="Cordaux R."/>
        </authorList>
    </citation>
    <scope>NUCLEOTIDE SEQUENCE [LARGE SCALE GENOMIC DNA]</scope>
    <source>
        <strain evidence="2 3">Ou3-Ou53</strain>
    </source>
</reference>
<dbReference type="PANTHER" id="PTHR19303">
    <property type="entry name" value="TRANSPOSON"/>
    <property type="match status" value="1"/>
</dbReference>